<gene>
    <name evidence="3" type="ORF">GCM10023318_39870</name>
</gene>
<proteinExistence type="predicted"/>
<dbReference type="EMBL" id="BAABJM010000003">
    <property type="protein sequence ID" value="GAA5059403.1"/>
    <property type="molecule type" value="Genomic_DNA"/>
</dbReference>
<feature type="domain" description="2-isopropylmalate synthase LeuA allosteric (dimerisation)" evidence="2">
    <location>
        <begin position="35"/>
        <end position="153"/>
    </location>
</feature>
<keyword evidence="1" id="KW-0808">Transferase</keyword>
<organism evidence="3 4">
    <name type="scientific">Nocardia callitridis</name>
    <dbReference type="NCBI Taxonomy" id="648753"/>
    <lineage>
        <taxon>Bacteria</taxon>
        <taxon>Bacillati</taxon>
        <taxon>Actinomycetota</taxon>
        <taxon>Actinomycetes</taxon>
        <taxon>Mycobacteriales</taxon>
        <taxon>Nocardiaceae</taxon>
        <taxon>Nocardia</taxon>
    </lineage>
</organism>
<evidence type="ECO:0000256" key="1">
    <source>
        <dbReference type="ARBA" id="ARBA00022679"/>
    </source>
</evidence>
<dbReference type="InterPro" id="IPR013709">
    <property type="entry name" value="2-isopropylmalate_synth_dimer"/>
</dbReference>
<evidence type="ECO:0000313" key="4">
    <source>
        <dbReference type="Proteomes" id="UP001500603"/>
    </source>
</evidence>
<dbReference type="InterPro" id="IPR036230">
    <property type="entry name" value="LeuA_allosteric_dom_sf"/>
</dbReference>
<reference evidence="4" key="1">
    <citation type="journal article" date="2019" name="Int. J. Syst. Evol. Microbiol.">
        <title>The Global Catalogue of Microorganisms (GCM) 10K type strain sequencing project: providing services to taxonomists for standard genome sequencing and annotation.</title>
        <authorList>
            <consortium name="The Broad Institute Genomics Platform"/>
            <consortium name="The Broad Institute Genome Sequencing Center for Infectious Disease"/>
            <person name="Wu L."/>
            <person name="Ma J."/>
        </authorList>
    </citation>
    <scope>NUCLEOTIDE SEQUENCE [LARGE SCALE GENOMIC DNA]</scope>
    <source>
        <strain evidence="4">JCM 18298</strain>
    </source>
</reference>
<dbReference type="SMART" id="SM00917">
    <property type="entry name" value="LeuA_dimer"/>
    <property type="match status" value="1"/>
</dbReference>
<comment type="caution">
    <text evidence="3">The sequence shown here is derived from an EMBL/GenBank/DDBJ whole genome shotgun (WGS) entry which is preliminary data.</text>
</comment>
<evidence type="ECO:0000259" key="2">
    <source>
        <dbReference type="SMART" id="SM00917"/>
    </source>
</evidence>
<dbReference type="Gene3D" id="3.30.160.270">
    <property type="match status" value="1"/>
</dbReference>
<protein>
    <recommendedName>
        <fullName evidence="2">2-isopropylmalate synthase LeuA allosteric (dimerisation) domain-containing protein</fullName>
    </recommendedName>
</protein>
<accession>A0ABP9KID4</accession>
<dbReference type="SUPFAM" id="SSF110921">
    <property type="entry name" value="2-isopropylmalate synthase LeuA, allosteric (dimerisation) domain"/>
    <property type="match status" value="1"/>
</dbReference>
<evidence type="ECO:0000313" key="3">
    <source>
        <dbReference type="EMBL" id="GAA5059403.1"/>
    </source>
</evidence>
<dbReference type="RefSeq" id="WP_345497045.1">
    <property type="nucleotide sequence ID" value="NZ_BAABJM010000003.1"/>
</dbReference>
<name>A0ABP9KID4_9NOCA</name>
<keyword evidence="4" id="KW-1185">Reference proteome</keyword>
<dbReference type="Proteomes" id="UP001500603">
    <property type="component" value="Unassembled WGS sequence"/>
</dbReference>
<sequence length="154" mass="16606">MTTSFTHTFASSSATTDTSALRDAAPKGLRVESADLTPGEFHHRFHESTGRIRLVDCSAGSGTNAEFIATMEFADRLRTVVANGGPVAALTSAFYDEGYPFEILRFHQRHTAHGYATFVHGECDGRRGWGAALADNPTESTIRAMISGVNLLGR</sequence>